<dbReference type="CDD" id="cd04645">
    <property type="entry name" value="LbH_gamma_CA_like"/>
    <property type="match status" value="1"/>
</dbReference>
<accession>A6UR42</accession>
<dbReference type="Pfam" id="PF00132">
    <property type="entry name" value="Hexapep"/>
    <property type="match status" value="1"/>
</dbReference>
<organism evidence="1 2">
    <name type="scientific">Methanococcus vannielii (strain ATCC 35089 / DSM 1224 / JCM 13029 / OCM 148 / SB)</name>
    <dbReference type="NCBI Taxonomy" id="406327"/>
    <lineage>
        <taxon>Archaea</taxon>
        <taxon>Methanobacteriati</taxon>
        <taxon>Methanobacteriota</taxon>
        <taxon>Methanomada group</taxon>
        <taxon>Methanococci</taxon>
        <taxon>Methanococcales</taxon>
        <taxon>Methanococcaceae</taxon>
        <taxon>Methanococcus</taxon>
    </lineage>
</organism>
<protein>
    <submittedName>
        <fullName evidence="1">Carbonic anhydrase (Gamma family Zn(II)-dependent enzyme)</fullName>
    </submittedName>
</protein>
<dbReference type="PANTHER" id="PTHR13061:SF29">
    <property type="entry name" value="GAMMA CARBONIC ANHYDRASE-LIKE 1, MITOCHONDRIAL-RELATED"/>
    <property type="match status" value="1"/>
</dbReference>
<dbReference type="AlphaFoldDB" id="A6UR42"/>
<dbReference type="Gene3D" id="2.160.10.10">
    <property type="entry name" value="Hexapeptide repeat proteins"/>
    <property type="match status" value="1"/>
</dbReference>
<dbReference type="EMBL" id="CP000742">
    <property type="protein sequence ID" value="ABR54964.1"/>
    <property type="molecule type" value="Genomic_DNA"/>
</dbReference>
<dbReference type="SUPFAM" id="SSF51161">
    <property type="entry name" value="Trimeric LpxA-like enzymes"/>
    <property type="match status" value="1"/>
</dbReference>
<evidence type="ECO:0000313" key="1">
    <source>
        <dbReference type="EMBL" id="ABR54964.1"/>
    </source>
</evidence>
<dbReference type="InterPro" id="IPR011004">
    <property type="entry name" value="Trimer_LpxA-like_sf"/>
</dbReference>
<dbReference type="InterPro" id="IPR050484">
    <property type="entry name" value="Transf_Hexapept/Carb_Anhydrase"/>
</dbReference>
<gene>
    <name evidence="1" type="ordered locus">Mevan_1064</name>
</gene>
<dbReference type="InterPro" id="IPR001451">
    <property type="entry name" value="Hexapep"/>
</dbReference>
<reference evidence="1" key="1">
    <citation type="submission" date="2007-06" db="EMBL/GenBank/DDBJ databases">
        <title>Complete sequence of Methanococcus vannielii SB.</title>
        <authorList>
            <consortium name="US DOE Joint Genome Institute"/>
            <person name="Copeland A."/>
            <person name="Lucas S."/>
            <person name="Lapidus A."/>
            <person name="Barry K."/>
            <person name="Glavina del Rio T."/>
            <person name="Dalin E."/>
            <person name="Tice H."/>
            <person name="Pitluck S."/>
            <person name="Chain P."/>
            <person name="Malfatti S."/>
            <person name="Shin M."/>
            <person name="Vergez L."/>
            <person name="Schmutz J."/>
            <person name="Larimer F."/>
            <person name="Land M."/>
            <person name="Hauser L."/>
            <person name="Kyrpides N."/>
            <person name="Anderson I."/>
            <person name="Sieprawska-Lupa M."/>
            <person name="Whitman W.B."/>
            <person name="Richardson P."/>
        </authorList>
    </citation>
    <scope>NUCLEOTIDE SEQUENCE [LARGE SCALE GENOMIC DNA]</scope>
    <source>
        <strain evidence="1">SB</strain>
    </source>
</reference>
<name>A6UR42_METVS</name>
<evidence type="ECO:0000313" key="2">
    <source>
        <dbReference type="Proteomes" id="UP000001107"/>
    </source>
</evidence>
<proteinExistence type="predicted"/>
<dbReference type="KEGG" id="mvn:Mevan_1064"/>
<dbReference type="eggNOG" id="arCOG01849">
    <property type="taxonomic scope" value="Archaea"/>
</dbReference>
<dbReference type="HOGENOM" id="CLU_064827_4_1_2"/>
<dbReference type="STRING" id="406327.Mevan_1064"/>
<dbReference type="Proteomes" id="UP000001107">
    <property type="component" value="Chromosome"/>
</dbReference>
<keyword evidence="2" id="KW-1185">Reference proteome</keyword>
<dbReference type="InterPro" id="IPR047324">
    <property type="entry name" value="LbH_gamma_CA-like"/>
</dbReference>
<dbReference type="PANTHER" id="PTHR13061">
    <property type="entry name" value="DYNACTIN SUBUNIT P25"/>
    <property type="match status" value="1"/>
</dbReference>
<sequence>MSNKIDLGDFNMAKIAKNATVIGNVELSKDVNIWYGAVIRGDINKITIKEGSNIQDNCVVHCSKEFPTFIGKNVSIGHGAVIHGCIIDDNVLIGMNSTVLNGAKIGKNSIIGANALVSQNKEIPPNSLVLGVPGKVMRTLTLEEIESIKDNALRYLELSRSL</sequence>